<dbReference type="PANTHER" id="PTHR12977:SF4">
    <property type="entry name" value="HISTONE-LYSINE N-METHYLTRANSFERASE KMT5B"/>
    <property type="match status" value="1"/>
</dbReference>
<feature type="compositionally biased region" description="Basic residues" evidence="18">
    <location>
        <begin position="416"/>
        <end position="426"/>
    </location>
</feature>
<reference evidence="21" key="2">
    <citation type="submission" date="2025-08" db="UniProtKB">
        <authorList>
            <consortium name="RefSeq"/>
        </authorList>
    </citation>
    <scope>IDENTIFICATION</scope>
    <source>
        <strain evidence="21">S238N-H82</strain>
        <tissue evidence="21">Testes</tissue>
    </source>
</reference>
<keyword evidence="12" id="KW-0804">Transcription</keyword>
<dbReference type="GO" id="GO:0140941">
    <property type="term" value="F:histone H4K20me methyltransferase activity"/>
    <property type="evidence" value="ECO:0007669"/>
    <property type="project" value="UniProtKB-EC"/>
</dbReference>
<feature type="region of interest" description="Disordered" evidence="18">
    <location>
        <begin position="1"/>
        <end position="24"/>
    </location>
</feature>
<feature type="compositionally biased region" description="Basic and acidic residues" evidence="18">
    <location>
        <begin position="394"/>
        <end position="403"/>
    </location>
</feature>
<dbReference type="PROSITE" id="PS50280">
    <property type="entry name" value="SET"/>
    <property type="match status" value="1"/>
</dbReference>
<evidence type="ECO:0000256" key="4">
    <source>
        <dbReference type="ARBA" id="ARBA00012188"/>
    </source>
</evidence>
<dbReference type="Gene3D" id="2.170.270.10">
    <property type="entry name" value="SET domain"/>
    <property type="match status" value="1"/>
</dbReference>
<dbReference type="GO" id="GO:0140944">
    <property type="term" value="F:histone H4K20 monomethyltransferase activity"/>
    <property type="evidence" value="ECO:0007669"/>
    <property type="project" value="UniProtKB-EC"/>
</dbReference>
<evidence type="ECO:0000256" key="8">
    <source>
        <dbReference type="ARBA" id="ARBA00022679"/>
    </source>
</evidence>
<dbReference type="Proteomes" id="UP000001554">
    <property type="component" value="Chromosome 4"/>
</dbReference>
<dbReference type="GO" id="GO:0005634">
    <property type="term" value="C:nucleus"/>
    <property type="evidence" value="ECO:0000318"/>
    <property type="project" value="GO_Central"/>
</dbReference>
<dbReference type="InterPro" id="IPR044426">
    <property type="entry name" value="Suv4-20_SET"/>
</dbReference>
<dbReference type="InterPro" id="IPR046341">
    <property type="entry name" value="SET_dom_sf"/>
</dbReference>
<dbReference type="Pfam" id="PF00856">
    <property type="entry name" value="SET"/>
    <property type="match status" value="1"/>
</dbReference>
<dbReference type="FunFam" id="1.10.10.1700:FF:000001">
    <property type="entry name" value="Histone-lysine N-methyltransferase"/>
    <property type="match status" value="1"/>
</dbReference>
<keyword evidence="10" id="KW-0156">Chromatin regulator</keyword>
<dbReference type="SUPFAM" id="SSF82199">
    <property type="entry name" value="SET domain"/>
    <property type="match status" value="1"/>
</dbReference>
<evidence type="ECO:0000256" key="18">
    <source>
        <dbReference type="SAM" id="MobiDB-lite"/>
    </source>
</evidence>
<feature type="compositionally biased region" description="Low complexity" evidence="18">
    <location>
        <begin position="602"/>
        <end position="616"/>
    </location>
</feature>
<sequence>MVVEEDSQHVPPPRSAPSTGMSSRELCENDDLATSIVLDPYLGFMTHKMNTRFRPVRPGKSEDHKQILEKLRKSGNTEKAFTDLTQGEWIWKYLQHKTQHQKKIFKSHVVRYLHMFHPDAGFEVVPCDRYSLEKHGAKILATKAWTKNEKIPMLVGCIAEITAEEENQLLQPGVNDFSVMFSTRKNCAQLWLGPAAFINHDCRSNCKFVSTGRDTACVKVLRDIEAGEEITCYYGEGFFGDDNSYCECETCERRGTGAFASREGNKEKVHNTKYGLRETDKRIQRLRKGSSATPTCNMSDKASTRNSRLSSSRRTLGGSVDVNTSGPYKITKYDRELLEAQGIKIPEAKVVLTRSVLPEKMNGSINLTSLNMREGGRRSTRRRLSTVGNSSVPDKLDAASEKDGVLSRVMSMPVASRKRQVGRKRSVSPPKLRTHKDENMEVITDRGQLASESSLLPQKETDLATKMSQEDVKGSSSDCEDFVPDDHGCATDMSAAAMEKMRKRAAKERRRRRREARRNGTDMNGRKFSPNRTKYDSQLITENGKLPKVTIRLRNRNYPEIIGRTETTCGTESEVLDRRTADDSSQHVRKDWMPVNHAAGRSTSNTKTSANTSVTSRPKLKIKLCRPNGEFQVEQNGGNAPDITEFGLAPAQFYGRDRGSNGQGVELNDSSGVTRLDYTHISEVSRDQGVGFKDSSGVARGRGARFRDSSEVTGQGTGLNRRRKCSGGGECCSEECVASRAKKLRLIVGNDSIDIDLASRNREMNAKSCT</sequence>
<evidence type="ECO:0000313" key="20">
    <source>
        <dbReference type="Proteomes" id="UP000001554"/>
    </source>
</evidence>
<evidence type="ECO:0000256" key="2">
    <source>
        <dbReference type="ARBA" id="ARBA00004286"/>
    </source>
</evidence>
<dbReference type="FunFam" id="2.170.270.10:FF:000006">
    <property type="entry name" value="Histone-lysine N-methyltransferase"/>
    <property type="match status" value="1"/>
</dbReference>
<dbReference type="RefSeq" id="XP_035673439.1">
    <property type="nucleotide sequence ID" value="XM_035817546.1"/>
</dbReference>
<evidence type="ECO:0000256" key="11">
    <source>
        <dbReference type="ARBA" id="ARBA00023015"/>
    </source>
</evidence>
<comment type="catalytic activity">
    <reaction evidence="17">
        <text>N(6)-methyl-L-lysyl(20)-[histone H4] + S-adenosyl-L-methionine = N(6),N(6)-dimethyl-L-lysyl(20)-[histone H4] + S-adenosyl-L-homocysteine + H(+)</text>
        <dbReference type="Rhea" id="RHEA:60348"/>
        <dbReference type="Rhea" id="RHEA-COMP:15555"/>
        <dbReference type="Rhea" id="RHEA-COMP:15556"/>
        <dbReference type="ChEBI" id="CHEBI:15378"/>
        <dbReference type="ChEBI" id="CHEBI:57856"/>
        <dbReference type="ChEBI" id="CHEBI:59789"/>
        <dbReference type="ChEBI" id="CHEBI:61929"/>
        <dbReference type="ChEBI" id="CHEBI:61976"/>
        <dbReference type="EC" id="2.1.1.362"/>
    </reaction>
    <physiologicalReaction direction="left-to-right" evidence="17">
        <dbReference type="Rhea" id="RHEA:60349"/>
    </physiologicalReaction>
</comment>
<dbReference type="PROSITE" id="PS51570">
    <property type="entry name" value="SAM_MT43_SUVAR420_2"/>
    <property type="match status" value="1"/>
</dbReference>
<evidence type="ECO:0000256" key="12">
    <source>
        <dbReference type="ARBA" id="ARBA00023163"/>
    </source>
</evidence>
<dbReference type="OrthoDB" id="6627536at2759"/>
<protein>
    <recommendedName>
        <fullName evidence="14">[histone H4]-N-methyl-L-lysine20 N-methyltransferase KMT5B</fullName>
        <ecNumber evidence="3">2.1.1.361</ecNumber>
        <ecNumber evidence="4">2.1.1.362</ecNumber>
    </recommendedName>
    <alternativeName>
        <fullName evidence="15">[histone H4]-lysine20 N-methyltransferase KMT5B</fullName>
    </alternativeName>
</protein>
<keyword evidence="13" id="KW-0539">Nucleus</keyword>
<dbReference type="KEGG" id="bfo:118413910"/>
<dbReference type="InterPro" id="IPR041938">
    <property type="entry name" value="Hist-Lys_N-MTase_N"/>
</dbReference>
<dbReference type="GeneID" id="118413910"/>
<comment type="subcellular location">
    <subcellularLocation>
        <location evidence="2">Chromosome</location>
    </subcellularLocation>
    <subcellularLocation>
        <location evidence="1">Nucleus</location>
    </subcellularLocation>
</comment>
<dbReference type="GO" id="GO:0042799">
    <property type="term" value="F:histone H4K20 methyltransferase activity"/>
    <property type="evidence" value="ECO:0000318"/>
    <property type="project" value="GO_Central"/>
</dbReference>
<dbReference type="AlphaFoldDB" id="A0A9J7L1E3"/>
<keyword evidence="5" id="KW-0158">Chromosome</keyword>
<dbReference type="InterPro" id="IPR001214">
    <property type="entry name" value="SET_dom"/>
</dbReference>
<dbReference type="InterPro" id="IPR025790">
    <property type="entry name" value="Suv4-20_animal"/>
</dbReference>
<feature type="region of interest" description="Disordered" evidence="18">
    <location>
        <begin position="689"/>
        <end position="720"/>
    </location>
</feature>
<evidence type="ECO:0000256" key="15">
    <source>
        <dbReference type="ARBA" id="ARBA00031835"/>
    </source>
</evidence>
<evidence type="ECO:0000256" key="14">
    <source>
        <dbReference type="ARBA" id="ARBA00031786"/>
    </source>
</evidence>
<dbReference type="SMART" id="SM00317">
    <property type="entry name" value="SET"/>
    <property type="match status" value="1"/>
</dbReference>
<keyword evidence="20" id="KW-1185">Reference proteome</keyword>
<evidence type="ECO:0000256" key="17">
    <source>
        <dbReference type="ARBA" id="ARBA00048710"/>
    </source>
</evidence>
<dbReference type="CDD" id="cd19186">
    <property type="entry name" value="SET_Suv4-20"/>
    <property type="match status" value="1"/>
</dbReference>
<feature type="region of interest" description="Disordered" evidence="18">
    <location>
        <begin position="502"/>
        <end position="536"/>
    </location>
</feature>
<feature type="region of interest" description="Disordered" evidence="18">
    <location>
        <begin position="413"/>
        <end position="432"/>
    </location>
</feature>
<dbReference type="GO" id="GO:0005694">
    <property type="term" value="C:chromosome"/>
    <property type="evidence" value="ECO:0007669"/>
    <property type="project" value="UniProtKB-SubCell"/>
</dbReference>
<comment type="catalytic activity">
    <reaction evidence="16">
        <text>N(6),N(6)-dimethyl-L-lysyl(20)-[histone H4] + S-adenosyl-L-methionine = N(6),N(6),N(6)-trimethyl-L-lysyl(20)-[histone H4] + S-adenosyl-L-homocysteine + H(+)</text>
        <dbReference type="Rhea" id="RHEA:61992"/>
        <dbReference type="Rhea" id="RHEA-COMP:15556"/>
        <dbReference type="Rhea" id="RHEA-COMP:15998"/>
        <dbReference type="ChEBI" id="CHEBI:15378"/>
        <dbReference type="ChEBI" id="CHEBI:57856"/>
        <dbReference type="ChEBI" id="CHEBI:59789"/>
        <dbReference type="ChEBI" id="CHEBI:61961"/>
        <dbReference type="ChEBI" id="CHEBI:61976"/>
    </reaction>
    <physiologicalReaction direction="left-to-right" evidence="16">
        <dbReference type="Rhea" id="RHEA:61993"/>
    </physiologicalReaction>
</comment>
<feature type="domain" description="SET" evidence="19">
    <location>
        <begin position="120"/>
        <end position="235"/>
    </location>
</feature>
<dbReference type="EC" id="2.1.1.362" evidence="4"/>
<keyword evidence="9" id="KW-0949">S-adenosyl-L-methionine</keyword>
<dbReference type="Gene3D" id="1.10.10.1700">
    <property type="entry name" value="Histone-lysine N-methyltransferase"/>
    <property type="match status" value="1"/>
</dbReference>
<evidence type="ECO:0000256" key="13">
    <source>
        <dbReference type="ARBA" id="ARBA00023242"/>
    </source>
</evidence>
<dbReference type="PANTHER" id="PTHR12977">
    <property type="entry name" value="SUPPRESSOR OF VARIEGATION 4-20-RELATED"/>
    <property type="match status" value="1"/>
</dbReference>
<keyword evidence="11" id="KW-0805">Transcription regulation</keyword>
<dbReference type="InterPro" id="IPR039977">
    <property type="entry name" value="Suv4-20/Set9"/>
</dbReference>
<evidence type="ECO:0000256" key="9">
    <source>
        <dbReference type="ARBA" id="ARBA00022691"/>
    </source>
</evidence>
<dbReference type="GO" id="GO:0032259">
    <property type="term" value="P:methylation"/>
    <property type="evidence" value="ECO:0007669"/>
    <property type="project" value="UniProtKB-KW"/>
</dbReference>
<feature type="compositionally biased region" description="Low complexity" evidence="18">
    <location>
        <begin position="304"/>
        <end position="319"/>
    </location>
</feature>
<feature type="compositionally biased region" description="Polar residues" evidence="18">
    <location>
        <begin position="290"/>
        <end position="301"/>
    </location>
</feature>
<evidence type="ECO:0000259" key="19">
    <source>
        <dbReference type="PROSITE" id="PS50280"/>
    </source>
</evidence>
<feature type="compositionally biased region" description="Basic and acidic residues" evidence="18">
    <location>
        <begin position="575"/>
        <end position="592"/>
    </location>
</feature>
<feature type="compositionally biased region" description="Basic residues" evidence="18">
    <location>
        <begin position="502"/>
        <end position="516"/>
    </location>
</feature>
<evidence type="ECO:0000256" key="6">
    <source>
        <dbReference type="ARBA" id="ARBA00022491"/>
    </source>
</evidence>
<feature type="region of interest" description="Disordered" evidence="18">
    <location>
        <begin position="286"/>
        <end position="320"/>
    </location>
</feature>
<evidence type="ECO:0000256" key="1">
    <source>
        <dbReference type="ARBA" id="ARBA00004123"/>
    </source>
</evidence>
<keyword evidence="6" id="KW-0678">Repressor</keyword>
<evidence type="ECO:0000256" key="10">
    <source>
        <dbReference type="ARBA" id="ARBA00022853"/>
    </source>
</evidence>
<organism evidence="20 21">
    <name type="scientific">Branchiostoma floridae</name>
    <name type="common">Florida lancelet</name>
    <name type="synonym">Amphioxus</name>
    <dbReference type="NCBI Taxonomy" id="7739"/>
    <lineage>
        <taxon>Eukaryota</taxon>
        <taxon>Metazoa</taxon>
        <taxon>Chordata</taxon>
        <taxon>Cephalochordata</taxon>
        <taxon>Leptocardii</taxon>
        <taxon>Amphioxiformes</taxon>
        <taxon>Branchiostomatidae</taxon>
        <taxon>Branchiostoma</taxon>
    </lineage>
</organism>
<proteinExistence type="predicted"/>
<reference evidence="20" key="1">
    <citation type="journal article" date="2020" name="Nat. Ecol. Evol.">
        <title>Deeply conserved synteny resolves early events in vertebrate evolution.</title>
        <authorList>
            <person name="Simakov O."/>
            <person name="Marletaz F."/>
            <person name="Yue J.X."/>
            <person name="O'Connell B."/>
            <person name="Jenkins J."/>
            <person name="Brandt A."/>
            <person name="Calef R."/>
            <person name="Tung C.H."/>
            <person name="Huang T.K."/>
            <person name="Schmutz J."/>
            <person name="Satoh N."/>
            <person name="Yu J.K."/>
            <person name="Putnam N.H."/>
            <person name="Green R.E."/>
            <person name="Rokhsar D.S."/>
        </authorList>
    </citation>
    <scope>NUCLEOTIDE SEQUENCE [LARGE SCALE GENOMIC DNA]</scope>
    <source>
        <strain evidence="20">S238N-H82</strain>
    </source>
</reference>
<dbReference type="EC" id="2.1.1.361" evidence="3"/>
<accession>A0A9J7L1E3</accession>
<keyword evidence="7" id="KW-0489">Methyltransferase</keyword>
<gene>
    <name evidence="21" type="primary">LOC118413910</name>
</gene>
<evidence type="ECO:0000256" key="7">
    <source>
        <dbReference type="ARBA" id="ARBA00022603"/>
    </source>
</evidence>
<evidence type="ECO:0000256" key="5">
    <source>
        <dbReference type="ARBA" id="ARBA00022454"/>
    </source>
</evidence>
<evidence type="ECO:0000256" key="16">
    <source>
        <dbReference type="ARBA" id="ARBA00048602"/>
    </source>
</evidence>
<evidence type="ECO:0000313" key="21">
    <source>
        <dbReference type="RefSeq" id="XP_035673439.1"/>
    </source>
</evidence>
<keyword evidence="8" id="KW-0808">Transferase</keyword>
<feature type="region of interest" description="Disordered" evidence="18">
    <location>
        <begin position="573"/>
        <end position="618"/>
    </location>
</feature>
<name>A0A9J7L1E3_BRAFL</name>
<feature type="region of interest" description="Disordered" evidence="18">
    <location>
        <begin position="373"/>
        <end position="403"/>
    </location>
</feature>
<evidence type="ECO:0000256" key="3">
    <source>
        <dbReference type="ARBA" id="ARBA00012187"/>
    </source>
</evidence>